<organism evidence="2 3">
    <name type="scientific">Dendryphion nanum</name>
    <dbReference type="NCBI Taxonomy" id="256645"/>
    <lineage>
        <taxon>Eukaryota</taxon>
        <taxon>Fungi</taxon>
        <taxon>Dikarya</taxon>
        <taxon>Ascomycota</taxon>
        <taxon>Pezizomycotina</taxon>
        <taxon>Dothideomycetes</taxon>
        <taxon>Pleosporomycetidae</taxon>
        <taxon>Pleosporales</taxon>
        <taxon>Torulaceae</taxon>
        <taxon>Dendryphion</taxon>
    </lineage>
</organism>
<feature type="region of interest" description="Disordered" evidence="1">
    <location>
        <begin position="423"/>
        <end position="471"/>
    </location>
</feature>
<feature type="compositionally biased region" description="Acidic residues" evidence="1">
    <location>
        <begin position="443"/>
        <end position="458"/>
    </location>
</feature>
<comment type="caution">
    <text evidence="2">The sequence shown here is derived from an EMBL/GenBank/DDBJ whole genome shotgun (WGS) entry which is preliminary data.</text>
</comment>
<dbReference type="AlphaFoldDB" id="A0A9P9EL17"/>
<evidence type="ECO:0000313" key="2">
    <source>
        <dbReference type="EMBL" id="KAH7138866.1"/>
    </source>
</evidence>
<evidence type="ECO:0000256" key="1">
    <source>
        <dbReference type="SAM" id="MobiDB-lite"/>
    </source>
</evidence>
<protein>
    <submittedName>
        <fullName evidence="2">Uncharacterized protein</fullName>
    </submittedName>
</protein>
<dbReference type="Proteomes" id="UP000700596">
    <property type="component" value="Unassembled WGS sequence"/>
</dbReference>
<accession>A0A9P9EL17</accession>
<sequence>MASSVVIPASFLFGPKEMKLFQRWQTEEHQIPEYRRDELPTALEFEAYMAWRQRDRNPQLERISGVSRETALSAVDDSAQADQGSENDSTRVKAILRATKCKHSLHPTHPIVLTAVDPTTTISGGGQFDEGEDHRLPYCPVCTIKVHLKYLTILQDKWKYHGGPWYHANNLQASNKNDYLLGTRAYHRAKVELLTVVYDVEDWADAEVKWEAEQSDEQVDNETAKHSATAALSLYRKEYKYPSTISISSNDGGLEPTHALVSMLDVSTAPPDDTSSKFVSFRSPDTCIDAEDWHDTSFYNDYFYTLSQSRILYCTWSADLGGIMYRDLNIGDTYGDNEHILHLQKLITEELGQLSPNSLFESEKELSSSSHIYLVWMENENGMVNDADGSDVQLFNNFRAYPTLIGTPVEEYAKILGDIEKDSNVTDKGGAEYGGDGPGDLVPDTDAEMEDPYDDELDPERVTEKEDLDVNAVEPAFEWAGEMEGS</sequence>
<dbReference type="EMBL" id="JAGMWT010000001">
    <property type="protein sequence ID" value="KAH7138866.1"/>
    <property type="molecule type" value="Genomic_DNA"/>
</dbReference>
<keyword evidence="3" id="KW-1185">Reference proteome</keyword>
<gene>
    <name evidence="2" type="ORF">B0J11DRAFT_610328</name>
</gene>
<proteinExistence type="predicted"/>
<reference evidence="2" key="1">
    <citation type="journal article" date="2021" name="Nat. Commun.">
        <title>Genetic determinants of endophytism in the Arabidopsis root mycobiome.</title>
        <authorList>
            <person name="Mesny F."/>
            <person name="Miyauchi S."/>
            <person name="Thiergart T."/>
            <person name="Pickel B."/>
            <person name="Atanasova L."/>
            <person name="Karlsson M."/>
            <person name="Huettel B."/>
            <person name="Barry K.W."/>
            <person name="Haridas S."/>
            <person name="Chen C."/>
            <person name="Bauer D."/>
            <person name="Andreopoulos W."/>
            <person name="Pangilinan J."/>
            <person name="LaButti K."/>
            <person name="Riley R."/>
            <person name="Lipzen A."/>
            <person name="Clum A."/>
            <person name="Drula E."/>
            <person name="Henrissat B."/>
            <person name="Kohler A."/>
            <person name="Grigoriev I.V."/>
            <person name="Martin F.M."/>
            <person name="Hacquard S."/>
        </authorList>
    </citation>
    <scope>NUCLEOTIDE SEQUENCE</scope>
    <source>
        <strain evidence="2">MPI-CAGE-CH-0243</strain>
    </source>
</reference>
<name>A0A9P9EL17_9PLEO</name>
<evidence type="ECO:0000313" key="3">
    <source>
        <dbReference type="Proteomes" id="UP000700596"/>
    </source>
</evidence>
<dbReference type="OrthoDB" id="3798487at2759"/>